<evidence type="ECO:0000256" key="3">
    <source>
        <dbReference type="ARBA" id="ARBA00023125"/>
    </source>
</evidence>
<protein>
    <submittedName>
        <fullName evidence="6">MerR family transcriptional regulator</fullName>
    </submittedName>
</protein>
<dbReference type="SMART" id="SM00422">
    <property type="entry name" value="HTH_MERR"/>
    <property type="match status" value="1"/>
</dbReference>
<feature type="domain" description="HTH merR-type" evidence="5">
    <location>
        <begin position="6"/>
        <end position="74"/>
    </location>
</feature>
<dbReference type="Proteomes" id="UP001597497">
    <property type="component" value="Unassembled WGS sequence"/>
</dbReference>
<dbReference type="PANTHER" id="PTHR30204:SF69">
    <property type="entry name" value="MERR-FAMILY TRANSCRIPTIONAL REGULATOR"/>
    <property type="match status" value="1"/>
</dbReference>
<comment type="caution">
    <text evidence="6">The sequence shown here is derived from an EMBL/GenBank/DDBJ whole genome shotgun (WGS) entry which is preliminary data.</text>
</comment>
<dbReference type="Gene3D" id="1.10.1660.10">
    <property type="match status" value="1"/>
</dbReference>
<dbReference type="PROSITE" id="PS50937">
    <property type="entry name" value="HTH_MERR_2"/>
    <property type="match status" value="1"/>
</dbReference>
<dbReference type="Pfam" id="PF13411">
    <property type="entry name" value="MerR_1"/>
    <property type="match status" value="1"/>
</dbReference>
<dbReference type="PROSITE" id="PS00552">
    <property type="entry name" value="HTH_MERR_1"/>
    <property type="match status" value="1"/>
</dbReference>
<dbReference type="InterPro" id="IPR000551">
    <property type="entry name" value="MerR-type_HTH_dom"/>
</dbReference>
<dbReference type="CDD" id="cd00592">
    <property type="entry name" value="HTH_MerR-like"/>
    <property type="match status" value="1"/>
</dbReference>
<dbReference type="InterPro" id="IPR047057">
    <property type="entry name" value="MerR_fam"/>
</dbReference>
<evidence type="ECO:0000313" key="7">
    <source>
        <dbReference type="Proteomes" id="UP001597497"/>
    </source>
</evidence>
<sequence>MTKKKTYRMGQLSEWIGISKDTIRHWEKKGLLKAERSANQYHVFSDEDYYELYRINLMRSLGFSLDEIREWLHTHDAKSRKASFQSRIQLLEAEIQTKTHQRNKLLKACEMEKITPFQYKMVQKTFKLKALEAKPRSQYTILDTEQEQLVYLSSFDGESDESAENEKETTYFEVEQDEDFIYPVRTFIHFHCPKAAFTFTNIEERDSEVLDDAKWPYTVQTFASQHRLTLTGEMIEVHDLKQLLFDDHTDVELFVAVHENKPCPASPST</sequence>
<evidence type="ECO:0000256" key="2">
    <source>
        <dbReference type="ARBA" id="ARBA00023015"/>
    </source>
</evidence>
<dbReference type="EMBL" id="JBHUMM010000001">
    <property type="protein sequence ID" value="MFD2670273.1"/>
    <property type="molecule type" value="Genomic_DNA"/>
</dbReference>
<evidence type="ECO:0000256" key="1">
    <source>
        <dbReference type="ARBA" id="ARBA00022491"/>
    </source>
</evidence>
<dbReference type="SUPFAM" id="SSF46955">
    <property type="entry name" value="Putative DNA-binding domain"/>
    <property type="match status" value="1"/>
</dbReference>
<evidence type="ECO:0000259" key="5">
    <source>
        <dbReference type="PROSITE" id="PS50937"/>
    </source>
</evidence>
<accession>A0ABW5R5E8</accession>
<keyword evidence="2" id="KW-0805">Transcription regulation</keyword>
<dbReference type="PANTHER" id="PTHR30204">
    <property type="entry name" value="REDOX-CYCLING DRUG-SENSING TRANSCRIPTIONAL ACTIVATOR SOXR"/>
    <property type="match status" value="1"/>
</dbReference>
<keyword evidence="3" id="KW-0238">DNA-binding</keyword>
<evidence type="ECO:0000256" key="4">
    <source>
        <dbReference type="ARBA" id="ARBA00023163"/>
    </source>
</evidence>
<keyword evidence="1" id="KW-0678">Repressor</keyword>
<organism evidence="6 7">
    <name type="scientific">Marinicrinis sediminis</name>
    <dbReference type="NCBI Taxonomy" id="1652465"/>
    <lineage>
        <taxon>Bacteria</taxon>
        <taxon>Bacillati</taxon>
        <taxon>Bacillota</taxon>
        <taxon>Bacilli</taxon>
        <taxon>Bacillales</taxon>
        <taxon>Paenibacillaceae</taxon>
    </lineage>
</organism>
<keyword evidence="4" id="KW-0804">Transcription</keyword>
<dbReference type="InterPro" id="IPR009061">
    <property type="entry name" value="DNA-bd_dom_put_sf"/>
</dbReference>
<gene>
    <name evidence="6" type="ORF">ACFSUC_01470</name>
</gene>
<evidence type="ECO:0000313" key="6">
    <source>
        <dbReference type="EMBL" id="MFD2670273.1"/>
    </source>
</evidence>
<keyword evidence="7" id="KW-1185">Reference proteome</keyword>
<name>A0ABW5R5E8_9BACL</name>
<reference evidence="7" key="1">
    <citation type="journal article" date="2019" name="Int. J. Syst. Evol. Microbiol.">
        <title>The Global Catalogue of Microorganisms (GCM) 10K type strain sequencing project: providing services to taxonomists for standard genome sequencing and annotation.</title>
        <authorList>
            <consortium name="The Broad Institute Genomics Platform"/>
            <consortium name="The Broad Institute Genome Sequencing Center for Infectious Disease"/>
            <person name="Wu L."/>
            <person name="Ma J."/>
        </authorList>
    </citation>
    <scope>NUCLEOTIDE SEQUENCE [LARGE SCALE GENOMIC DNA]</scope>
    <source>
        <strain evidence="7">KCTC 33676</strain>
    </source>
</reference>
<proteinExistence type="predicted"/>
<dbReference type="RefSeq" id="WP_379927608.1">
    <property type="nucleotide sequence ID" value="NZ_JBHUMM010000001.1"/>
</dbReference>